<dbReference type="PANTHER" id="PTHR12236">
    <property type="entry name" value="STRUCTURAL CONTITUENT OF CUTICLE"/>
    <property type="match status" value="1"/>
</dbReference>
<dbReference type="PROSITE" id="PS51155">
    <property type="entry name" value="CHIT_BIND_RR_2"/>
    <property type="match status" value="1"/>
</dbReference>
<dbReference type="Proteomes" id="UP001231518">
    <property type="component" value="Chromosome 6"/>
</dbReference>
<feature type="signal peptide" evidence="5">
    <location>
        <begin position="1"/>
        <end position="19"/>
    </location>
</feature>
<keyword evidence="2 5" id="KW-0732">Signal</keyword>
<gene>
    <name evidence="6" type="ORF">PYW07_015488</name>
</gene>
<comment type="caution">
    <text evidence="6">The sequence shown here is derived from an EMBL/GenBank/DDBJ whole genome shotgun (WGS) entry which is preliminary data.</text>
</comment>
<protein>
    <submittedName>
        <fullName evidence="6">Uncharacterized protein</fullName>
    </submittedName>
</protein>
<feature type="region of interest" description="Disordered" evidence="4">
    <location>
        <begin position="63"/>
        <end position="100"/>
    </location>
</feature>
<evidence type="ECO:0000256" key="3">
    <source>
        <dbReference type="PROSITE-ProRule" id="PRU00497"/>
    </source>
</evidence>
<accession>A0AAD8DZL2</accession>
<dbReference type="GO" id="GO:0005615">
    <property type="term" value="C:extracellular space"/>
    <property type="evidence" value="ECO:0007669"/>
    <property type="project" value="TreeGrafter"/>
</dbReference>
<dbReference type="PROSITE" id="PS00233">
    <property type="entry name" value="CHIT_BIND_RR_1"/>
    <property type="match status" value="1"/>
</dbReference>
<dbReference type="PRINTS" id="PR00947">
    <property type="entry name" value="CUTICLE"/>
</dbReference>
<evidence type="ECO:0000256" key="4">
    <source>
        <dbReference type="SAM" id="MobiDB-lite"/>
    </source>
</evidence>
<keyword evidence="1 3" id="KW-0193">Cuticle</keyword>
<proteinExistence type="predicted"/>
<dbReference type="InterPro" id="IPR031311">
    <property type="entry name" value="CHIT_BIND_RR_consensus"/>
</dbReference>
<reference evidence="6" key="1">
    <citation type="submission" date="2023-03" db="EMBL/GenBank/DDBJ databases">
        <title>Chromosome-level genomes of two armyworms, Mythimna separata and Mythimna loreyi, provide insights into the biosynthesis and reception of sex pheromones.</title>
        <authorList>
            <person name="Zhao H."/>
        </authorList>
    </citation>
    <scope>NUCLEOTIDE SEQUENCE</scope>
    <source>
        <strain evidence="6">BeijingLab</strain>
        <tissue evidence="6">Pupa</tissue>
    </source>
</reference>
<keyword evidence="7" id="KW-1185">Reference proteome</keyword>
<sequence length="126" mass="14834">MFLKVVCVLTVCAVVTVLAEEGHSSQYIHKHDDHHTKVEFKDKHGHHDHDYYTPPKYEFEYKIKNPHTGDHKSQHEQRHDDSVKGHWSLQDPDGTDRHVHYHADKHSGFHADVKHSTHHIVPHHHH</sequence>
<feature type="chain" id="PRO_5041911767" evidence="5">
    <location>
        <begin position="20"/>
        <end position="126"/>
    </location>
</feature>
<name>A0AAD8DZL2_MYTSE</name>
<dbReference type="EMBL" id="JARGEI010000004">
    <property type="protein sequence ID" value="KAJ8732889.1"/>
    <property type="molecule type" value="Genomic_DNA"/>
</dbReference>
<evidence type="ECO:0000256" key="1">
    <source>
        <dbReference type="ARBA" id="ARBA00022460"/>
    </source>
</evidence>
<dbReference type="GO" id="GO:0031012">
    <property type="term" value="C:extracellular matrix"/>
    <property type="evidence" value="ECO:0007669"/>
    <property type="project" value="TreeGrafter"/>
</dbReference>
<evidence type="ECO:0000313" key="6">
    <source>
        <dbReference type="EMBL" id="KAJ8732889.1"/>
    </source>
</evidence>
<organism evidence="6 7">
    <name type="scientific">Mythimna separata</name>
    <name type="common">Oriental armyworm</name>
    <name type="synonym">Pseudaletia separata</name>
    <dbReference type="NCBI Taxonomy" id="271217"/>
    <lineage>
        <taxon>Eukaryota</taxon>
        <taxon>Metazoa</taxon>
        <taxon>Ecdysozoa</taxon>
        <taxon>Arthropoda</taxon>
        <taxon>Hexapoda</taxon>
        <taxon>Insecta</taxon>
        <taxon>Pterygota</taxon>
        <taxon>Neoptera</taxon>
        <taxon>Endopterygota</taxon>
        <taxon>Lepidoptera</taxon>
        <taxon>Glossata</taxon>
        <taxon>Ditrysia</taxon>
        <taxon>Noctuoidea</taxon>
        <taxon>Noctuidae</taxon>
        <taxon>Noctuinae</taxon>
        <taxon>Hadenini</taxon>
        <taxon>Mythimna</taxon>
    </lineage>
</organism>
<dbReference type="GO" id="GO:0042302">
    <property type="term" value="F:structural constituent of cuticle"/>
    <property type="evidence" value="ECO:0007669"/>
    <property type="project" value="UniProtKB-UniRule"/>
</dbReference>
<evidence type="ECO:0000256" key="2">
    <source>
        <dbReference type="ARBA" id="ARBA00022729"/>
    </source>
</evidence>
<evidence type="ECO:0000256" key="5">
    <source>
        <dbReference type="SAM" id="SignalP"/>
    </source>
</evidence>
<dbReference type="PANTHER" id="PTHR12236:SF76">
    <property type="entry name" value="ADULT-SPECIFIC CUTICULAR PROTEIN ACP-20-LIKE PROTEIN"/>
    <property type="match status" value="1"/>
</dbReference>
<evidence type="ECO:0000313" key="7">
    <source>
        <dbReference type="Proteomes" id="UP001231518"/>
    </source>
</evidence>
<dbReference type="InterPro" id="IPR000618">
    <property type="entry name" value="Insect_cuticle"/>
</dbReference>
<dbReference type="AlphaFoldDB" id="A0AAD8DZL2"/>
<feature type="compositionally biased region" description="Basic and acidic residues" evidence="4">
    <location>
        <begin position="63"/>
        <end position="84"/>
    </location>
</feature>
<dbReference type="InterPro" id="IPR051217">
    <property type="entry name" value="Insect_Cuticle_Struc_Prot"/>
</dbReference>
<dbReference type="Pfam" id="PF00379">
    <property type="entry name" value="Chitin_bind_4"/>
    <property type="match status" value="1"/>
</dbReference>